<dbReference type="EMBL" id="ATGI01000023">
    <property type="protein sequence ID" value="EPF73806.1"/>
    <property type="molecule type" value="Genomic_DNA"/>
</dbReference>
<keyword evidence="3" id="KW-1185">Reference proteome</keyword>
<keyword evidence="1" id="KW-0812">Transmembrane</keyword>
<dbReference type="AlphaFoldDB" id="S3P4R1"/>
<organism evidence="2 3">
    <name type="scientific">Acinetobacter rudis CIP 110305</name>
    <dbReference type="NCBI Taxonomy" id="421052"/>
    <lineage>
        <taxon>Bacteria</taxon>
        <taxon>Pseudomonadati</taxon>
        <taxon>Pseudomonadota</taxon>
        <taxon>Gammaproteobacteria</taxon>
        <taxon>Moraxellales</taxon>
        <taxon>Moraxellaceae</taxon>
        <taxon>Acinetobacter</taxon>
    </lineage>
</organism>
<accession>S3P4R1</accession>
<keyword evidence="1" id="KW-1133">Transmembrane helix</keyword>
<protein>
    <submittedName>
        <fullName evidence="2">Uncharacterized protein</fullName>
    </submittedName>
</protein>
<evidence type="ECO:0000313" key="3">
    <source>
        <dbReference type="Proteomes" id="UP000014568"/>
    </source>
</evidence>
<reference evidence="2 3" key="1">
    <citation type="submission" date="2013-06" db="EMBL/GenBank/DDBJ databases">
        <title>The Genome Sequence of Acinetobacter rudis CIP 110305.</title>
        <authorList>
            <consortium name="The Broad Institute Genome Sequencing Platform"/>
            <consortium name="The Broad Institute Genome Sequencing Center for Infectious Disease"/>
            <person name="Cerqueira G."/>
            <person name="Feldgarden M."/>
            <person name="Courvalin P."/>
            <person name="Perichon B."/>
            <person name="Grillot-Courvalin C."/>
            <person name="Clermont D."/>
            <person name="Rocha E."/>
            <person name="Yoon E.-J."/>
            <person name="Nemec A."/>
            <person name="Young S.K."/>
            <person name="Zeng Q."/>
            <person name="Gargeya S."/>
            <person name="Fitzgerald M."/>
            <person name="Abouelleil A."/>
            <person name="Alvarado L."/>
            <person name="Berlin A.M."/>
            <person name="Chapman S.B."/>
            <person name="Dewar J."/>
            <person name="Goldberg J."/>
            <person name="Griggs A."/>
            <person name="Gujja S."/>
            <person name="Hansen M."/>
            <person name="Howarth C."/>
            <person name="Imamovic A."/>
            <person name="Larimer J."/>
            <person name="McCowan C."/>
            <person name="Murphy C."/>
            <person name="Pearson M."/>
            <person name="Priest M."/>
            <person name="Roberts A."/>
            <person name="Saif S."/>
            <person name="Shea T."/>
            <person name="Sykes S."/>
            <person name="Wortman J."/>
            <person name="Nusbaum C."/>
            <person name="Birren B."/>
        </authorList>
    </citation>
    <scope>NUCLEOTIDE SEQUENCE [LARGE SCALE GENOMIC DNA]</scope>
    <source>
        <strain evidence="2 3">CIP 110305</strain>
    </source>
</reference>
<keyword evidence="1" id="KW-0472">Membrane</keyword>
<dbReference type="HOGENOM" id="CLU_2875503_0_0_6"/>
<feature type="transmembrane region" description="Helical" evidence="1">
    <location>
        <begin position="7"/>
        <end position="27"/>
    </location>
</feature>
<comment type="caution">
    <text evidence="2">The sequence shown here is derived from an EMBL/GenBank/DDBJ whole genome shotgun (WGS) entry which is preliminary data.</text>
</comment>
<name>S3P4R1_9GAMM</name>
<feature type="transmembrane region" description="Helical" evidence="1">
    <location>
        <begin position="33"/>
        <end position="56"/>
    </location>
</feature>
<proteinExistence type="predicted"/>
<sequence length="63" mass="7714">MNIDKGVLAFWIWQLGSIPTLIYLMFFNTSYNWWNWIILIPINIFLAEIWPIYWLLKWMGFAS</sequence>
<evidence type="ECO:0000256" key="1">
    <source>
        <dbReference type="SAM" id="Phobius"/>
    </source>
</evidence>
<dbReference type="Proteomes" id="UP000014568">
    <property type="component" value="Unassembled WGS sequence"/>
</dbReference>
<dbReference type="STRING" id="632955.GCA_000829675_00265"/>
<gene>
    <name evidence="2" type="ORF">F945_01965</name>
</gene>
<evidence type="ECO:0000313" key="2">
    <source>
        <dbReference type="EMBL" id="EPF73806.1"/>
    </source>
</evidence>